<evidence type="ECO:0000313" key="2">
    <source>
        <dbReference type="Proteomes" id="UP000183208"/>
    </source>
</evidence>
<dbReference type="Proteomes" id="UP000183208">
    <property type="component" value="Unassembled WGS sequence"/>
</dbReference>
<gene>
    <name evidence="1" type="ORF">SAMN05444171_7709</name>
</gene>
<dbReference type="AlphaFoldDB" id="A0A1H5J9T7"/>
<name>A0A1H5J9T7_9BRAD</name>
<protein>
    <submittedName>
        <fullName evidence="1">Uncharacterized protein</fullName>
    </submittedName>
</protein>
<sequence length="40" mass="4468">MPPRTDIAPPVRDAPISSGDSLLIWELFEWPKLGLHLVTV</sequence>
<proteinExistence type="predicted"/>
<evidence type="ECO:0000313" key="1">
    <source>
        <dbReference type="EMBL" id="SEE49027.1"/>
    </source>
</evidence>
<dbReference type="EMBL" id="FNTI01000001">
    <property type="protein sequence ID" value="SEE49027.1"/>
    <property type="molecule type" value="Genomic_DNA"/>
</dbReference>
<reference evidence="1 2" key="1">
    <citation type="submission" date="2016-10" db="EMBL/GenBank/DDBJ databases">
        <authorList>
            <person name="de Groot N.N."/>
        </authorList>
    </citation>
    <scope>NUCLEOTIDE SEQUENCE [LARGE SCALE GENOMIC DNA]</scope>
    <source>
        <strain evidence="1 2">GAS522</strain>
    </source>
</reference>
<organism evidence="1 2">
    <name type="scientific">Bradyrhizobium lablabi</name>
    <dbReference type="NCBI Taxonomy" id="722472"/>
    <lineage>
        <taxon>Bacteria</taxon>
        <taxon>Pseudomonadati</taxon>
        <taxon>Pseudomonadota</taxon>
        <taxon>Alphaproteobacteria</taxon>
        <taxon>Hyphomicrobiales</taxon>
        <taxon>Nitrobacteraceae</taxon>
        <taxon>Bradyrhizobium</taxon>
    </lineage>
</organism>
<accession>A0A1H5J9T7</accession>